<evidence type="ECO:0000313" key="1">
    <source>
        <dbReference type="EMBL" id="GGB21491.1"/>
    </source>
</evidence>
<protein>
    <submittedName>
        <fullName evidence="1">Uncharacterized protein</fullName>
    </submittedName>
</protein>
<dbReference type="EMBL" id="BMHI01000001">
    <property type="protein sequence ID" value="GGB21491.1"/>
    <property type="molecule type" value="Genomic_DNA"/>
</dbReference>
<dbReference type="Proteomes" id="UP000636793">
    <property type="component" value="Unassembled WGS sequence"/>
</dbReference>
<name>A0A916T009_9MICO</name>
<keyword evidence="2" id="KW-1185">Reference proteome</keyword>
<gene>
    <name evidence="1" type="ORF">GCM10011492_09280</name>
</gene>
<organism evidence="1 2">
    <name type="scientific">Flexivirga endophytica</name>
    <dbReference type="NCBI Taxonomy" id="1849103"/>
    <lineage>
        <taxon>Bacteria</taxon>
        <taxon>Bacillati</taxon>
        <taxon>Actinomycetota</taxon>
        <taxon>Actinomycetes</taxon>
        <taxon>Micrococcales</taxon>
        <taxon>Dermacoccaceae</taxon>
        <taxon>Flexivirga</taxon>
    </lineage>
</organism>
<reference evidence="1" key="2">
    <citation type="submission" date="2020-09" db="EMBL/GenBank/DDBJ databases">
        <authorList>
            <person name="Sun Q."/>
            <person name="Zhou Y."/>
        </authorList>
    </citation>
    <scope>NUCLEOTIDE SEQUENCE</scope>
    <source>
        <strain evidence="1">CGMCC 1.15085</strain>
    </source>
</reference>
<proteinExistence type="predicted"/>
<comment type="caution">
    <text evidence="1">The sequence shown here is derived from an EMBL/GenBank/DDBJ whole genome shotgun (WGS) entry which is preliminary data.</text>
</comment>
<sequence>MRHWAADEGRMEFARQDRVGEKYAAATQEPGILRAEHSGADGARRDDRCLDVLQRFVHQERSSAGAAASSTAATMVS</sequence>
<accession>A0A916T009</accession>
<evidence type="ECO:0000313" key="2">
    <source>
        <dbReference type="Proteomes" id="UP000636793"/>
    </source>
</evidence>
<dbReference type="AlphaFoldDB" id="A0A916T009"/>
<reference evidence="1" key="1">
    <citation type="journal article" date="2014" name="Int. J. Syst. Evol. Microbiol.">
        <title>Complete genome sequence of Corynebacterium casei LMG S-19264T (=DSM 44701T), isolated from a smear-ripened cheese.</title>
        <authorList>
            <consortium name="US DOE Joint Genome Institute (JGI-PGF)"/>
            <person name="Walter F."/>
            <person name="Albersmeier A."/>
            <person name="Kalinowski J."/>
            <person name="Ruckert C."/>
        </authorList>
    </citation>
    <scope>NUCLEOTIDE SEQUENCE</scope>
    <source>
        <strain evidence="1">CGMCC 1.15085</strain>
    </source>
</reference>